<keyword evidence="1" id="KW-0812">Transmembrane</keyword>
<gene>
    <name evidence="2" type="ORF">SAMN05216362_1359</name>
</gene>
<keyword evidence="1" id="KW-0472">Membrane</keyword>
<keyword evidence="3" id="KW-1185">Reference proteome</keyword>
<reference evidence="2 3" key="1">
    <citation type="submission" date="2016-10" db="EMBL/GenBank/DDBJ databases">
        <authorList>
            <person name="de Groot N.N."/>
        </authorList>
    </citation>
    <scope>NUCLEOTIDE SEQUENCE [LARGE SCALE GENOMIC DNA]</scope>
    <source>
        <strain evidence="2 3">DSM 21633</strain>
    </source>
</reference>
<name>A0A1H9K2J3_9BACI</name>
<dbReference type="OrthoDB" id="2974286at2"/>
<organism evidence="2 3">
    <name type="scientific">Piscibacillus halophilus</name>
    <dbReference type="NCBI Taxonomy" id="571933"/>
    <lineage>
        <taxon>Bacteria</taxon>
        <taxon>Bacillati</taxon>
        <taxon>Bacillota</taxon>
        <taxon>Bacilli</taxon>
        <taxon>Bacillales</taxon>
        <taxon>Bacillaceae</taxon>
        <taxon>Piscibacillus</taxon>
    </lineage>
</organism>
<dbReference type="Proteomes" id="UP000199427">
    <property type="component" value="Unassembled WGS sequence"/>
</dbReference>
<feature type="transmembrane region" description="Helical" evidence="1">
    <location>
        <begin position="43"/>
        <end position="68"/>
    </location>
</feature>
<evidence type="ECO:0000313" key="3">
    <source>
        <dbReference type="Proteomes" id="UP000199427"/>
    </source>
</evidence>
<dbReference type="EMBL" id="FOES01000035">
    <property type="protein sequence ID" value="SEQ93299.1"/>
    <property type="molecule type" value="Genomic_DNA"/>
</dbReference>
<feature type="transmembrane region" description="Helical" evidence="1">
    <location>
        <begin position="17"/>
        <end position="36"/>
    </location>
</feature>
<accession>A0A1H9K2J3</accession>
<dbReference type="AlphaFoldDB" id="A0A1H9K2J3"/>
<dbReference type="RefSeq" id="WP_091774841.1">
    <property type="nucleotide sequence ID" value="NZ_CAESCL010000095.1"/>
</dbReference>
<evidence type="ECO:0000313" key="2">
    <source>
        <dbReference type="EMBL" id="SEQ93299.1"/>
    </source>
</evidence>
<protein>
    <submittedName>
        <fullName evidence="2">Uncharacterized protein</fullName>
    </submittedName>
</protein>
<proteinExistence type="predicted"/>
<evidence type="ECO:0000256" key="1">
    <source>
        <dbReference type="SAM" id="Phobius"/>
    </source>
</evidence>
<keyword evidence="1" id="KW-1133">Transmembrane helix</keyword>
<sequence>MLLGINWYDWITPTTPFAAVVIGILFSMLIAFMVWYESREWKVFFAFLGLGVGVTLVGAGILDFFGYFN</sequence>